<evidence type="ECO:0000313" key="4">
    <source>
        <dbReference type="Proteomes" id="UP000242205"/>
    </source>
</evidence>
<dbReference type="KEGG" id="atw:C0099_11425"/>
<sequence>MSARHPVTQQAQRGLALVVSLVLLVVVTLLGVSGMQGTGLQERMSGNLYDRSLSMQAAEAALRAAEAAIRNSESGDIGSDCAADSGNLCPTIPADTFTGGAEEDDPWTNATAAFTVNEGIGSGTPQYFIEIVGDGAIDDPLGQSSSYNCLQDGDSCATADVRYYRITARSHNPATVGLENRALVVLQATVQRSL</sequence>
<dbReference type="Proteomes" id="UP000242205">
    <property type="component" value="Chromosome"/>
</dbReference>
<dbReference type="InterPro" id="IPR025746">
    <property type="entry name" value="PilX_N_dom"/>
</dbReference>
<dbReference type="Pfam" id="PF13681">
    <property type="entry name" value="PilX"/>
    <property type="match status" value="1"/>
</dbReference>
<feature type="domain" description="Type 4 fimbrial biogenesis protein PilX N-terminal" evidence="2">
    <location>
        <begin position="13"/>
        <end position="63"/>
    </location>
</feature>
<dbReference type="Pfam" id="PF14341">
    <property type="entry name" value="PilX_N"/>
    <property type="match status" value="1"/>
</dbReference>
<organism evidence="3 4">
    <name type="scientific">Pseudazoarcus pumilus</name>
    <dbReference type="NCBI Taxonomy" id="2067960"/>
    <lineage>
        <taxon>Bacteria</taxon>
        <taxon>Pseudomonadati</taxon>
        <taxon>Pseudomonadota</taxon>
        <taxon>Betaproteobacteria</taxon>
        <taxon>Rhodocyclales</taxon>
        <taxon>Zoogloeaceae</taxon>
        <taxon>Pseudazoarcus</taxon>
    </lineage>
</organism>
<evidence type="ECO:0000313" key="3">
    <source>
        <dbReference type="EMBL" id="AUN95482.1"/>
    </source>
</evidence>
<accession>A0A2I6S8B5</accession>
<keyword evidence="4" id="KW-1185">Reference proteome</keyword>
<feature type="domain" description="PilX/PilW C-terminal" evidence="1">
    <location>
        <begin position="93"/>
        <end position="192"/>
    </location>
</feature>
<gene>
    <name evidence="3" type="ORF">C0099_11425</name>
</gene>
<name>A0A2I6S8B5_9RHOO</name>
<dbReference type="InterPro" id="IPR025205">
    <property type="entry name" value="PilX/PilW_C"/>
</dbReference>
<protein>
    <recommendedName>
        <fullName evidence="5">Pilus assembly protein</fullName>
    </recommendedName>
</protein>
<evidence type="ECO:0000259" key="2">
    <source>
        <dbReference type="Pfam" id="PF14341"/>
    </source>
</evidence>
<reference evidence="3 4" key="1">
    <citation type="submission" date="2018-01" db="EMBL/GenBank/DDBJ databases">
        <authorList>
            <person name="Fu G.-Y."/>
        </authorList>
    </citation>
    <scope>NUCLEOTIDE SEQUENCE [LARGE SCALE GENOMIC DNA]</scope>
    <source>
        <strain evidence="3 4">SY39</strain>
    </source>
</reference>
<dbReference type="OrthoDB" id="5405962at2"/>
<dbReference type="AlphaFoldDB" id="A0A2I6S8B5"/>
<dbReference type="EMBL" id="CP025682">
    <property type="protein sequence ID" value="AUN95482.1"/>
    <property type="molecule type" value="Genomic_DNA"/>
</dbReference>
<evidence type="ECO:0008006" key="5">
    <source>
        <dbReference type="Google" id="ProtNLM"/>
    </source>
</evidence>
<evidence type="ECO:0000259" key="1">
    <source>
        <dbReference type="Pfam" id="PF13681"/>
    </source>
</evidence>
<proteinExistence type="predicted"/>
<dbReference type="RefSeq" id="WP_102247530.1">
    <property type="nucleotide sequence ID" value="NZ_CP025682.1"/>
</dbReference>